<dbReference type="GO" id="GO:0008972">
    <property type="term" value="F:phosphomethylpyrimidine kinase activity"/>
    <property type="evidence" value="ECO:0007669"/>
    <property type="project" value="TreeGrafter"/>
</dbReference>
<reference evidence="3 4" key="1">
    <citation type="submission" date="2018-04" db="EMBL/GenBank/DDBJ databases">
        <authorList>
            <person name="Vogel A."/>
        </authorList>
    </citation>
    <scope>NUCLEOTIDE SEQUENCE [LARGE SCALE GENOMIC DNA]</scope>
</reference>
<evidence type="ECO:0000259" key="2">
    <source>
        <dbReference type="Pfam" id="PF08543"/>
    </source>
</evidence>
<dbReference type="InterPro" id="IPR029056">
    <property type="entry name" value="Ribokinase-like"/>
</dbReference>
<dbReference type="Proteomes" id="UP000595140">
    <property type="component" value="Unassembled WGS sequence"/>
</dbReference>
<sequence>MRPQAFSHDSWVDQQRQSSGRHGAIHSSRVDEAPGLIANYKFQFHSSPVMDSCIQALYCQSSLKSKLSCSVASFHRSRRSRSSITMSGDSSNIRVPHVLTVAGSDPSAGAGIQADLKACASRGVYCSTVITAVTAQNTVGVQGVHIVPEEFLADQLRSVLSDMHPDVVSVSDSISFLMNLEKTT</sequence>
<dbReference type="GO" id="GO:0009228">
    <property type="term" value="P:thiamine biosynthetic process"/>
    <property type="evidence" value="ECO:0007669"/>
    <property type="project" value="TreeGrafter"/>
</dbReference>
<dbReference type="PANTHER" id="PTHR20858">
    <property type="entry name" value="PHOSPHOMETHYLPYRIMIDINE KINASE"/>
    <property type="match status" value="1"/>
</dbReference>
<dbReference type="GO" id="GO:0008902">
    <property type="term" value="F:hydroxymethylpyrimidine kinase activity"/>
    <property type="evidence" value="ECO:0007669"/>
    <property type="project" value="TreeGrafter"/>
</dbReference>
<dbReference type="InterPro" id="IPR013749">
    <property type="entry name" value="PM/HMP-P_kinase-1"/>
</dbReference>
<feature type="domain" description="Pyridoxamine kinase/Phosphomethylpyrimidine kinase" evidence="2">
    <location>
        <begin position="105"/>
        <end position="168"/>
    </location>
</feature>
<feature type="region of interest" description="Disordered" evidence="1">
    <location>
        <begin position="1"/>
        <end position="28"/>
    </location>
</feature>
<evidence type="ECO:0000256" key="1">
    <source>
        <dbReference type="SAM" id="MobiDB-lite"/>
    </source>
</evidence>
<dbReference type="SUPFAM" id="SSF53613">
    <property type="entry name" value="Ribokinase-like"/>
    <property type="match status" value="1"/>
</dbReference>
<keyword evidence="4" id="KW-1185">Reference proteome</keyword>
<dbReference type="Gene3D" id="3.40.1190.20">
    <property type="match status" value="1"/>
</dbReference>
<dbReference type="EMBL" id="OOIL02003813">
    <property type="protein sequence ID" value="VFQ89660.1"/>
    <property type="molecule type" value="Genomic_DNA"/>
</dbReference>
<dbReference type="OrthoDB" id="10028886at2759"/>
<evidence type="ECO:0000313" key="3">
    <source>
        <dbReference type="EMBL" id="VFQ89660.1"/>
    </source>
</evidence>
<name>A0A484MLE8_9ASTE</name>
<organism evidence="3 4">
    <name type="scientific">Cuscuta campestris</name>
    <dbReference type="NCBI Taxonomy" id="132261"/>
    <lineage>
        <taxon>Eukaryota</taxon>
        <taxon>Viridiplantae</taxon>
        <taxon>Streptophyta</taxon>
        <taxon>Embryophyta</taxon>
        <taxon>Tracheophyta</taxon>
        <taxon>Spermatophyta</taxon>
        <taxon>Magnoliopsida</taxon>
        <taxon>eudicotyledons</taxon>
        <taxon>Gunneridae</taxon>
        <taxon>Pentapetalae</taxon>
        <taxon>asterids</taxon>
        <taxon>lamiids</taxon>
        <taxon>Solanales</taxon>
        <taxon>Convolvulaceae</taxon>
        <taxon>Cuscuteae</taxon>
        <taxon>Cuscuta</taxon>
        <taxon>Cuscuta subgen. Grammica</taxon>
        <taxon>Cuscuta sect. Cleistogrammica</taxon>
    </lineage>
</organism>
<dbReference type="AlphaFoldDB" id="A0A484MLE8"/>
<accession>A0A484MLE8</accession>
<gene>
    <name evidence="3" type="ORF">CCAM_LOCUS31436</name>
</gene>
<protein>
    <recommendedName>
        <fullName evidence="2">Pyridoxamine kinase/Phosphomethylpyrimidine kinase domain-containing protein</fullName>
    </recommendedName>
</protein>
<dbReference type="PANTHER" id="PTHR20858:SF17">
    <property type="entry name" value="HYDROXYMETHYLPYRIMIDINE_PHOSPHOMETHYLPYRIMIDINE KINASE THI20-RELATED"/>
    <property type="match status" value="1"/>
</dbReference>
<dbReference type="Pfam" id="PF08543">
    <property type="entry name" value="Phos_pyr_kin"/>
    <property type="match status" value="1"/>
</dbReference>
<dbReference type="GO" id="GO:0009507">
    <property type="term" value="C:chloroplast"/>
    <property type="evidence" value="ECO:0007669"/>
    <property type="project" value="TreeGrafter"/>
</dbReference>
<evidence type="ECO:0000313" key="4">
    <source>
        <dbReference type="Proteomes" id="UP000595140"/>
    </source>
</evidence>
<proteinExistence type="predicted"/>